<feature type="binding site" evidence="9">
    <location>
        <position position="194"/>
    </location>
    <ligand>
        <name>substrate</name>
    </ligand>
</feature>
<dbReference type="Pfam" id="PF01341">
    <property type="entry name" value="Glyco_hydro_6"/>
    <property type="match status" value="1"/>
</dbReference>
<evidence type="ECO:0000256" key="9">
    <source>
        <dbReference type="PIRSR" id="PIRSR001100-2"/>
    </source>
</evidence>
<dbReference type="EC" id="3.2.1.-" evidence="11"/>
<evidence type="ECO:0000256" key="2">
    <source>
        <dbReference type="ARBA" id="ARBA00022801"/>
    </source>
</evidence>
<dbReference type="GO" id="GO:0030245">
    <property type="term" value="P:cellulose catabolic process"/>
    <property type="evidence" value="ECO:0007669"/>
    <property type="project" value="UniProtKB-KW"/>
</dbReference>
<proteinExistence type="inferred from homology"/>
<feature type="binding site" evidence="9">
    <location>
        <position position="294"/>
    </location>
    <ligand>
        <name>substrate</name>
    </ligand>
</feature>
<organism evidence="12 13">
    <name type="scientific">Nocardioides agri</name>
    <dbReference type="NCBI Taxonomy" id="2682843"/>
    <lineage>
        <taxon>Bacteria</taxon>
        <taxon>Bacillati</taxon>
        <taxon>Actinomycetota</taxon>
        <taxon>Actinomycetes</taxon>
        <taxon>Propionibacteriales</taxon>
        <taxon>Nocardioidaceae</taxon>
        <taxon>Nocardioides</taxon>
    </lineage>
</organism>
<feature type="active site" description="Proton donor" evidence="8 10">
    <location>
        <position position="148"/>
    </location>
</feature>
<reference evidence="12 13" key="1">
    <citation type="submission" date="2019-12" db="EMBL/GenBank/DDBJ databases">
        <authorList>
            <person name="Huq M.A."/>
        </authorList>
    </citation>
    <scope>NUCLEOTIDE SEQUENCE [LARGE SCALE GENOMIC DNA]</scope>
    <source>
        <strain evidence="12 13">MAH-18</strain>
    </source>
</reference>
<name>A0A6L6XSP6_9ACTN</name>
<evidence type="ECO:0000256" key="6">
    <source>
        <dbReference type="ARBA" id="ARBA00023295"/>
    </source>
</evidence>
<dbReference type="Proteomes" id="UP000473525">
    <property type="component" value="Unassembled WGS sequence"/>
</dbReference>
<dbReference type="Gene3D" id="3.20.20.40">
    <property type="entry name" value="1, 4-beta cellobiohydrolase"/>
    <property type="match status" value="1"/>
</dbReference>
<feature type="binding site" evidence="9">
    <location>
        <position position="221"/>
    </location>
    <ligand>
        <name>substrate</name>
    </ligand>
</feature>
<keyword evidence="4" id="KW-1015">Disulfide bond</keyword>
<evidence type="ECO:0000256" key="7">
    <source>
        <dbReference type="ARBA" id="ARBA00023326"/>
    </source>
</evidence>
<feature type="active site" description="Proton acceptor" evidence="8">
    <location>
        <position position="300"/>
    </location>
</feature>
<keyword evidence="2 11" id="KW-0378">Hydrolase</keyword>
<dbReference type="InterPro" id="IPR016288">
    <property type="entry name" value="Beta_cellobiohydrolase"/>
</dbReference>
<evidence type="ECO:0000313" key="13">
    <source>
        <dbReference type="Proteomes" id="UP000473525"/>
    </source>
</evidence>
<feature type="signal peptide" evidence="11">
    <location>
        <begin position="1"/>
        <end position="26"/>
    </location>
</feature>
<gene>
    <name evidence="12" type="ORF">GON03_11615</name>
</gene>
<feature type="chain" id="PRO_5027146745" description="Glucanase" evidence="11">
    <location>
        <begin position="27"/>
        <end position="329"/>
    </location>
</feature>
<dbReference type="SUPFAM" id="SSF51989">
    <property type="entry name" value="Glycosyl hydrolases family 6, cellulases"/>
    <property type="match status" value="1"/>
</dbReference>
<sequence length="329" mass="35317">MLPRSLVRACATSAALALLSAGPVGAADGARPPQDPRRTQGLFVDATMPAYQQGGAYQQRIGTVSQSFWVIPEAYGVDAVRSTVQEYTGNASAARRTPVLTVYGIPGRDCGRYSSGNPLRTAPEYRAWIRQVARGLRGTKALVVLEPDALPLFSSDLAACPTRPSGWPAMLRFASRTLSRTGAWVYLDAGHSDWTPYEARPRFLEAAGVQFARGISTNVSNFRPTADEKAYALTLLRGLKALGIRGKKYVVDTSRNGGTPSAGGHDAINPTWARVGARPRLVFEGAFDGRLWIKHPGESDGYENGGPAAGQWCDFLADRLLGFPESGTC</sequence>
<evidence type="ECO:0000256" key="8">
    <source>
        <dbReference type="PIRSR" id="PIRSR001100-1"/>
    </source>
</evidence>
<dbReference type="PANTHER" id="PTHR34876">
    <property type="match status" value="1"/>
</dbReference>
<evidence type="ECO:0000256" key="11">
    <source>
        <dbReference type="RuleBase" id="RU361186"/>
    </source>
</evidence>
<feature type="binding site" evidence="9">
    <location>
        <position position="191"/>
    </location>
    <ligand>
        <name>substrate</name>
    </ligand>
</feature>
<keyword evidence="6 11" id="KW-0326">Glycosidase</keyword>
<feature type="binding site" evidence="9">
    <location>
        <position position="69"/>
    </location>
    <ligand>
        <name>substrate</name>
    </ligand>
</feature>
<dbReference type="EMBL" id="WSEK01000004">
    <property type="protein sequence ID" value="MVQ49832.1"/>
    <property type="molecule type" value="Genomic_DNA"/>
</dbReference>
<dbReference type="GO" id="GO:0004553">
    <property type="term" value="F:hydrolase activity, hydrolyzing O-glycosyl compounds"/>
    <property type="evidence" value="ECO:0007669"/>
    <property type="project" value="InterPro"/>
</dbReference>
<dbReference type="PRINTS" id="PR00733">
    <property type="entry name" value="GLHYDRLASE6"/>
</dbReference>
<dbReference type="AlphaFoldDB" id="A0A6L6XSP6"/>
<accession>A0A6L6XSP6</accession>
<dbReference type="InterPro" id="IPR036434">
    <property type="entry name" value="Beta_cellobiohydrolase_sf"/>
</dbReference>
<evidence type="ECO:0000256" key="1">
    <source>
        <dbReference type="ARBA" id="ARBA00022729"/>
    </source>
</evidence>
<keyword evidence="1 11" id="KW-0732">Signal</keyword>
<dbReference type="InterPro" id="IPR001524">
    <property type="entry name" value="Glyco_hydro_6_CS"/>
</dbReference>
<evidence type="ECO:0000256" key="10">
    <source>
        <dbReference type="PROSITE-ProRule" id="PRU10057"/>
    </source>
</evidence>
<keyword evidence="5 11" id="KW-0119">Carbohydrate metabolism</keyword>
<comment type="similarity">
    <text evidence="11">Belongs to the glycosyl hydrolase family 6.</text>
</comment>
<keyword evidence="13" id="KW-1185">Reference proteome</keyword>
<evidence type="ECO:0000256" key="4">
    <source>
        <dbReference type="ARBA" id="ARBA00023157"/>
    </source>
</evidence>
<feature type="binding site" evidence="9">
    <location>
        <position position="298"/>
    </location>
    <ligand>
        <name>substrate</name>
    </ligand>
</feature>
<evidence type="ECO:0000256" key="3">
    <source>
        <dbReference type="ARBA" id="ARBA00023001"/>
    </source>
</evidence>
<evidence type="ECO:0000256" key="5">
    <source>
        <dbReference type="ARBA" id="ARBA00023277"/>
    </source>
</evidence>
<dbReference type="RefSeq" id="WP_157342679.1">
    <property type="nucleotide sequence ID" value="NZ_WSEK01000004.1"/>
</dbReference>
<keyword evidence="3 11" id="KW-0136">Cellulose degradation</keyword>
<dbReference type="PROSITE" id="PS00656">
    <property type="entry name" value="GLYCOSYL_HYDROL_F6_2"/>
    <property type="match status" value="1"/>
</dbReference>
<evidence type="ECO:0000313" key="12">
    <source>
        <dbReference type="EMBL" id="MVQ49832.1"/>
    </source>
</evidence>
<comment type="caution">
    <text evidence="12">The sequence shown here is derived from an EMBL/GenBank/DDBJ whole genome shotgun (WGS) entry which is preliminary data.</text>
</comment>
<protein>
    <recommendedName>
        <fullName evidence="11">Glucanase</fullName>
        <ecNumber evidence="11">3.2.1.-</ecNumber>
    </recommendedName>
</protein>
<dbReference type="PANTHER" id="PTHR34876:SF4">
    <property type="entry name" value="1,4-BETA-D-GLUCAN CELLOBIOHYDROLASE C-RELATED"/>
    <property type="match status" value="1"/>
</dbReference>
<keyword evidence="7 11" id="KW-0624">Polysaccharide degradation</keyword>
<dbReference type="PIRSF" id="PIRSF001100">
    <property type="entry name" value="Beta_cellobiohydrolase"/>
    <property type="match status" value="1"/>
</dbReference>